<feature type="compositionally biased region" description="Low complexity" evidence="1">
    <location>
        <begin position="28"/>
        <end position="38"/>
    </location>
</feature>
<organism evidence="2 3">
    <name type="scientific">Zea mays</name>
    <name type="common">Maize</name>
    <dbReference type="NCBI Taxonomy" id="4577"/>
    <lineage>
        <taxon>Eukaryota</taxon>
        <taxon>Viridiplantae</taxon>
        <taxon>Streptophyta</taxon>
        <taxon>Embryophyta</taxon>
        <taxon>Tracheophyta</taxon>
        <taxon>Spermatophyta</taxon>
        <taxon>Magnoliopsida</taxon>
        <taxon>Liliopsida</taxon>
        <taxon>Poales</taxon>
        <taxon>Poaceae</taxon>
        <taxon>PACMAD clade</taxon>
        <taxon>Panicoideae</taxon>
        <taxon>Andropogonodae</taxon>
        <taxon>Andropogoneae</taxon>
        <taxon>Tripsacinae</taxon>
        <taxon>Zea</taxon>
    </lineage>
</organism>
<dbReference type="EnsemblPlants" id="Zm00001eb203590_T001">
    <property type="protein sequence ID" value="Zm00001eb203590_P001"/>
    <property type="gene ID" value="Zm00001eb203590"/>
</dbReference>
<dbReference type="Proteomes" id="UP000007305">
    <property type="component" value="Chromosome 4"/>
</dbReference>
<reference evidence="3" key="1">
    <citation type="journal article" date="2009" name="Science">
        <title>The B73 maize genome: complexity, diversity, and dynamics.</title>
        <authorList>
            <person name="Schnable P.S."/>
            <person name="Ware D."/>
            <person name="Fulton R.S."/>
            <person name="Stein J.C."/>
            <person name="Wei F."/>
            <person name="Pasternak S."/>
            <person name="Liang C."/>
            <person name="Zhang J."/>
            <person name="Fulton L."/>
            <person name="Graves T.A."/>
            <person name="Minx P."/>
            <person name="Reily A.D."/>
            <person name="Courtney L."/>
            <person name="Kruchowski S.S."/>
            <person name="Tomlinson C."/>
            <person name="Strong C."/>
            <person name="Delehaunty K."/>
            <person name="Fronick C."/>
            <person name="Courtney B."/>
            <person name="Rock S.M."/>
            <person name="Belter E."/>
            <person name="Du F."/>
            <person name="Kim K."/>
            <person name="Abbott R.M."/>
            <person name="Cotton M."/>
            <person name="Levy A."/>
            <person name="Marchetto P."/>
            <person name="Ochoa K."/>
            <person name="Jackson S.M."/>
            <person name="Gillam B."/>
            <person name="Chen W."/>
            <person name="Yan L."/>
            <person name="Higginbotham J."/>
            <person name="Cardenas M."/>
            <person name="Waligorski J."/>
            <person name="Applebaum E."/>
            <person name="Phelps L."/>
            <person name="Falcone J."/>
            <person name="Kanchi K."/>
            <person name="Thane T."/>
            <person name="Scimone A."/>
            <person name="Thane N."/>
            <person name="Henke J."/>
            <person name="Wang T."/>
            <person name="Ruppert J."/>
            <person name="Shah N."/>
            <person name="Rotter K."/>
            <person name="Hodges J."/>
            <person name="Ingenthron E."/>
            <person name="Cordes M."/>
            <person name="Kohlberg S."/>
            <person name="Sgro J."/>
            <person name="Delgado B."/>
            <person name="Mead K."/>
            <person name="Chinwalla A."/>
            <person name="Leonard S."/>
            <person name="Crouse K."/>
            <person name="Collura K."/>
            <person name="Kudrna D."/>
            <person name="Currie J."/>
            <person name="He R."/>
            <person name="Angelova A."/>
            <person name="Rajasekar S."/>
            <person name="Mueller T."/>
            <person name="Lomeli R."/>
            <person name="Scara G."/>
            <person name="Ko A."/>
            <person name="Delaney K."/>
            <person name="Wissotski M."/>
            <person name="Lopez G."/>
            <person name="Campos D."/>
            <person name="Braidotti M."/>
            <person name="Ashley E."/>
            <person name="Golser W."/>
            <person name="Kim H."/>
            <person name="Lee S."/>
            <person name="Lin J."/>
            <person name="Dujmic Z."/>
            <person name="Kim W."/>
            <person name="Talag J."/>
            <person name="Zuccolo A."/>
            <person name="Fan C."/>
            <person name="Sebastian A."/>
            <person name="Kramer M."/>
            <person name="Spiegel L."/>
            <person name="Nascimento L."/>
            <person name="Zutavern T."/>
            <person name="Miller B."/>
            <person name="Ambroise C."/>
            <person name="Muller S."/>
            <person name="Spooner W."/>
            <person name="Narechania A."/>
            <person name="Ren L."/>
            <person name="Wei S."/>
            <person name="Kumari S."/>
            <person name="Faga B."/>
            <person name="Levy M.J."/>
            <person name="McMahan L."/>
            <person name="Van Buren P."/>
            <person name="Vaughn M.W."/>
            <person name="Ying K."/>
            <person name="Yeh C.-T."/>
            <person name="Emrich S.J."/>
            <person name="Jia Y."/>
            <person name="Kalyanaraman A."/>
            <person name="Hsia A.-P."/>
            <person name="Barbazuk W.B."/>
            <person name="Baucom R.S."/>
            <person name="Brutnell T.P."/>
            <person name="Carpita N.C."/>
            <person name="Chaparro C."/>
            <person name="Chia J.-M."/>
            <person name="Deragon J.-M."/>
            <person name="Estill J.C."/>
            <person name="Fu Y."/>
            <person name="Jeddeloh J.A."/>
            <person name="Han Y."/>
            <person name="Lee H."/>
            <person name="Li P."/>
            <person name="Lisch D.R."/>
            <person name="Liu S."/>
            <person name="Liu Z."/>
            <person name="Nagel D.H."/>
            <person name="McCann M.C."/>
            <person name="SanMiguel P."/>
            <person name="Myers A.M."/>
            <person name="Nettleton D."/>
            <person name="Nguyen J."/>
            <person name="Penning B.W."/>
            <person name="Ponnala L."/>
            <person name="Schneider K.L."/>
            <person name="Schwartz D.C."/>
            <person name="Sharma A."/>
            <person name="Soderlund C."/>
            <person name="Springer N.M."/>
            <person name="Sun Q."/>
            <person name="Wang H."/>
            <person name="Waterman M."/>
            <person name="Westerman R."/>
            <person name="Wolfgruber T.K."/>
            <person name="Yang L."/>
            <person name="Yu Y."/>
            <person name="Zhang L."/>
            <person name="Zhou S."/>
            <person name="Zhu Q."/>
            <person name="Bennetzen J.L."/>
            <person name="Dawe R.K."/>
            <person name="Jiang J."/>
            <person name="Jiang N."/>
            <person name="Presting G.G."/>
            <person name="Wessler S.R."/>
            <person name="Aluru S."/>
            <person name="Martienssen R.A."/>
            <person name="Clifton S.W."/>
            <person name="McCombie W.R."/>
            <person name="Wing R.A."/>
            <person name="Wilson R.K."/>
        </authorList>
    </citation>
    <scope>NUCLEOTIDE SEQUENCE [LARGE SCALE GENOMIC DNA]</scope>
    <source>
        <strain evidence="3">cv. B73</strain>
    </source>
</reference>
<name>A0A804P297_MAIZE</name>
<dbReference type="InParanoid" id="A0A804P297"/>
<reference evidence="2" key="2">
    <citation type="submission" date="2019-07" db="EMBL/GenBank/DDBJ databases">
        <authorList>
            <person name="Seetharam A."/>
            <person name="Woodhouse M."/>
            <person name="Cannon E."/>
        </authorList>
    </citation>
    <scope>NUCLEOTIDE SEQUENCE [LARGE SCALE GENOMIC DNA]</scope>
    <source>
        <strain evidence="2">cv. B73</strain>
    </source>
</reference>
<proteinExistence type="predicted"/>
<evidence type="ECO:0000313" key="3">
    <source>
        <dbReference type="Proteomes" id="UP000007305"/>
    </source>
</evidence>
<evidence type="ECO:0000256" key="1">
    <source>
        <dbReference type="SAM" id="MobiDB-lite"/>
    </source>
</evidence>
<accession>A0A804P297</accession>
<sequence length="208" mass="21052">MASRWVRPEVYPLPAALPRASNSGRPFSHAVPHVASAAAPPPSPPRSAAAPPGRFPVPARCYSTPAPEISRHTEPAPMELKRVLVAPTAARRAPTVPPTTSGATALPPAGLGLLPPLPEAIPWPSSGMAPTQLPLARPVLTSCGVVPPSSPALGLPSMLSSLSSTATTAPPNLAAAVYSSTSLGVPPTTPHPAVAMTVGATSWRVKGN</sequence>
<evidence type="ECO:0000313" key="2">
    <source>
        <dbReference type="EnsemblPlants" id="Zm00001eb203590_P001"/>
    </source>
</evidence>
<protein>
    <submittedName>
        <fullName evidence="2">Uncharacterized protein</fullName>
    </submittedName>
</protein>
<dbReference type="Gramene" id="Zm00001eb203590_T001">
    <property type="protein sequence ID" value="Zm00001eb203590_P001"/>
    <property type="gene ID" value="Zm00001eb203590"/>
</dbReference>
<feature type="region of interest" description="Disordered" evidence="1">
    <location>
        <begin position="13"/>
        <end position="74"/>
    </location>
</feature>
<keyword evidence="3" id="KW-1185">Reference proteome</keyword>
<dbReference type="AlphaFoldDB" id="A0A804P297"/>
<reference evidence="2" key="3">
    <citation type="submission" date="2021-05" db="UniProtKB">
        <authorList>
            <consortium name="EnsemblPlants"/>
        </authorList>
    </citation>
    <scope>IDENTIFICATION</scope>
    <source>
        <strain evidence="2">cv. B73</strain>
    </source>
</reference>